<dbReference type="AlphaFoldDB" id="A0A7W6NKL1"/>
<dbReference type="GO" id="GO:0032259">
    <property type="term" value="P:methylation"/>
    <property type="evidence" value="ECO:0007669"/>
    <property type="project" value="UniProtKB-KW"/>
</dbReference>
<dbReference type="Pfam" id="PF13649">
    <property type="entry name" value="Methyltransf_25"/>
    <property type="match status" value="1"/>
</dbReference>
<dbReference type="InterPro" id="IPR041698">
    <property type="entry name" value="Methyltransf_25"/>
</dbReference>
<keyword evidence="1" id="KW-0808">Transferase</keyword>
<evidence type="ECO:0000313" key="4">
    <source>
        <dbReference type="Proteomes" id="UP000528286"/>
    </source>
</evidence>
<organism evidence="3 4">
    <name type="scientific">Gellertiella hungarica</name>
    <dbReference type="NCBI Taxonomy" id="1572859"/>
    <lineage>
        <taxon>Bacteria</taxon>
        <taxon>Pseudomonadati</taxon>
        <taxon>Pseudomonadota</taxon>
        <taxon>Alphaproteobacteria</taxon>
        <taxon>Hyphomicrobiales</taxon>
        <taxon>Rhizobiaceae</taxon>
        <taxon>Gellertiella</taxon>
    </lineage>
</organism>
<feature type="domain" description="Methyltransferase" evidence="2">
    <location>
        <begin position="39"/>
        <end position="133"/>
    </location>
</feature>
<evidence type="ECO:0000313" key="3">
    <source>
        <dbReference type="EMBL" id="MBB4064417.1"/>
    </source>
</evidence>
<name>A0A7W6NKL1_9HYPH</name>
<evidence type="ECO:0000259" key="2">
    <source>
        <dbReference type="Pfam" id="PF13649"/>
    </source>
</evidence>
<dbReference type="InterPro" id="IPR029063">
    <property type="entry name" value="SAM-dependent_MTases_sf"/>
</dbReference>
<sequence length="248" mass="27688">MHEDLLYNDPTLASFYDVENEWMDDSETCFDMAAQAKSVLDLGCGTGLLAVAMAEGGKRRVVGVDPASAMLAIARAREGGQDVTFLEADARSLRLDERFDLITMTGHAFQCMLTREDRLALLRTIAAHLSDKGRFIFDSRNPAAEEWLEWNRDESERVIEHPELGTFLAWNEASLDAATGIVTYETHSRNLIGTRHYEAKSRIAFPDKAELEAILKEAGLKAERWLGDWSGEAWGPDMPEIIPIGKRG</sequence>
<gene>
    <name evidence="3" type="ORF">GGR23_001594</name>
</gene>
<dbReference type="CDD" id="cd02440">
    <property type="entry name" value="AdoMet_MTases"/>
    <property type="match status" value="1"/>
</dbReference>
<reference evidence="3 4" key="1">
    <citation type="submission" date="2020-08" db="EMBL/GenBank/DDBJ databases">
        <title>Genomic Encyclopedia of Type Strains, Phase IV (KMG-IV): sequencing the most valuable type-strain genomes for metagenomic binning, comparative biology and taxonomic classification.</title>
        <authorList>
            <person name="Goeker M."/>
        </authorList>
    </citation>
    <scope>NUCLEOTIDE SEQUENCE [LARGE SCALE GENOMIC DNA]</scope>
    <source>
        <strain evidence="3 4">DSM 29853</strain>
    </source>
</reference>
<dbReference type="RefSeq" id="WP_183365639.1">
    <property type="nucleotide sequence ID" value="NZ_JACIEZ010000002.1"/>
</dbReference>
<keyword evidence="4" id="KW-1185">Reference proteome</keyword>
<accession>A0A7W6NKL1</accession>
<dbReference type="SUPFAM" id="SSF53335">
    <property type="entry name" value="S-adenosyl-L-methionine-dependent methyltransferases"/>
    <property type="match status" value="1"/>
</dbReference>
<protein>
    <submittedName>
        <fullName evidence="3">Ubiquinone/menaquinone biosynthesis C-methylase UbiE</fullName>
    </submittedName>
</protein>
<evidence type="ECO:0000256" key="1">
    <source>
        <dbReference type="ARBA" id="ARBA00022679"/>
    </source>
</evidence>
<dbReference type="EMBL" id="JACIEZ010000002">
    <property type="protein sequence ID" value="MBB4064417.1"/>
    <property type="molecule type" value="Genomic_DNA"/>
</dbReference>
<dbReference type="Proteomes" id="UP000528286">
    <property type="component" value="Unassembled WGS sequence"/>
</dbReference>
<keyword evidence="3" id="KW-0830">Ubiquinone</keyword>
<keyword evidence="3" id="KW-0489">Methyltransferase</keyword>
<dbReference type="Gene3D" id="2.20.130.10">
    <property type="entry name" value="CAC2371-like domains"/>
    <property type="match status" value="1"/>
</dbReference>
<dbReference type="GO" id="GO:0008168">
    <property type="term" value="F:methyltransferase activity"/>
    <property type="evidence" value="ECO:0007669"/>
    <property type="project" value="UniProtKB-KW"/>
</dbReference>
<dbReference type="Gene3D" id="3.40.50.150">
    <property type="entry name" value="Vaccinia Virus protein VP39"/>
    <property type="match status" value="1"/>
</dbReference>
<comment type="caution">
    <text evidence="3">The sequence shown here is derived from an EMBL/GenBank/DDBJ whole genome shotgun (WGS) entry which is preliminary data.</text>
</comment>
<dbReference type="PANTHER" id="PTHR43861">
    <property type="entry name" value="TRANS-ACONITATE 2-METHYLTRANSFERASE-RELATED"/>
    <property type="match status" value="1"/>
</dbReference>
<proteinExistence type="predicted"/>